<evidence type="ECO:0000256" key="1">
    <source>
        <dbReference type="SAM" id="Phobius"/>
    </source>
</evidence>
<keyword evidence="1" id="KW-0812">Transmembrane</keyword>
<evidence type="ECO:0000313" key="2">
    <source>
        <dbReference type="EMBL" id="PHN03783.1"/>
    </source>
</evidence>
<organism evidence="2 3">
    <name type="scientific">Flavilitoribacter nigricans (strain ATCC 23147 / DSM 23189 / NBRC 102662 / NCIMB 1420 / SS-2)</name>
    <name type="common">Lewinella nigricans</name>
    <dbReference type="NCBI Taxonomy" id="1122177"/>
    <lineage>
        <taxon>Bacteria</taxon>
        <taxon>Pseudomonadati</taxon>
        <taxon>Bacteroidota</taxon>
        <taxon>Saprospiria</taxon>
        <taxon>Saprospirales</taxon>
        <taxon>Lewinellaceae</taxon>
        <taxon>Flavilitoribacter</taxon>
    </lineage>
</organism>
<dbReference type="Proteomes" id="UP000223913">
    <property type="component" value="Unassembled WGS sequence"/>
</dbReference>
<sequence>MAEDKKDPFDGEYIGNIWGWKFSFIGLALILLLLALMAYRHWKLGVPFGQEQPVQEKIEINEVPLDTIE</sequence>
<reference evidence="2 3" key="1">
    <citation type="submission" date="2017-10" db="EMBL/GenBank/DDBJ databases">
        <title>The draft genome sequence of Lewinella nigricans NBRC 102662.</title>
        <authorList>
            <person name="Wang K."/>
        </authorList>
    </citation>
    <scope>NUCLEOTIDE SEQUENCE [LARGE SCALE GENOMIC DNA]</scope>
    <source>
        <strain evidence="2 3">NBRC 102662</strain>
    </source>
</reference>
<keyword evidence="1" id="KW-1133">Transmembrane helix</keyword>
<feature type="transmembrane region" description="Helical" evidence="1">
    <location>
        <begin position="20"/>
        <end position="39"/>
    </location>
</feature>
<dbReference type="OrthoDB" id="1495978at2"/>
<evidence type="ECO:0000313" key="3">
    <source>
        <dbReference type="Proteomes" id="UP000223913"/>
    </source>
</evidence>
<keyword evidence="3" id="KW-1185">Reference proteome</keyword>
<dbReference type="AlphaFoldDB" id="A0A2D0N7P5"/>
<gene>
    <name evidence="2" type="ORF">CRP01_24865</name>
</gene>
<comment type="caution">
    <text evidence="2">The sequence shown here is derived from an EMBL/GenBank/DDBJ whole genome shotgun (WGS) entry which is preliminary data.</text>
</comment>
<dbReference type="EMBL" id="PDUD01000029">
    <property type="protein sequence ID" value="PHN03783.1"/>
    <property type="molecule type" value="Genomic_DNA"/>
</dbReference>
<dbReference type="RefSeq" id="WP_099152815.1">
    <property type="nucleotide sequence ID" value="NZ_PDUD01000029.1"/>
</dbReference>
<keyword evidence="1" id="KW-0472">Membrane</keyword>
<proteinExistence type="predicted"/>
<protein>
    <submittedName>
        <fullName evidence="2">Uncharacterized protein</fullName>
    </submittedName>
</protein>
<accession>A0A2D0N7P5</accession>
<name>A0A2D0N7P5_FLAN2</name>